<proteinExistence type="predicted"/>
<organism evidence="2 3">
    <name type="scientific">Allacma fusca</name>
    <dbReference type="NCBI Taxonomy" id="39272"/>
    <lineage>
        <taxon>Eukaryota</taxon>
        <taxon>Metazoa</taxon>
        <taxon>Ecdysozoa</taxon>
        <taxon>Arthropoda</taxon>
        <taxon>Hexapoda</taxon>
        <taxon>Collembola</taxon>
        <taxon>Symphypleona</taxon>
        <taxon>Sminthuridae</taxon>
        <taxon>Allacma</taxon>
    </lineage>
</organism>
<keyword evidence="1" id="KW-0812">Transmembrane</keyword>
<evidence type="ECO:0000313" key="3">
    <source>
        <dbReference type="Proteomes" id="UP000708208"/>
    </source>
</evidence>
<dbReference type="EMBL" id="CAJVCH010316705">
    <property type="protein sequence ID" value="CAG7786371.1"/>
    <property type="molecule type" value="Genomic_DNA"/>
</dbReference>
<accession>A0A8J2P3B1</accession>
<feature type="non-terminal residue" evidence="2">
    <location>
        <position position="45"/>
    </location>
</feature>
<evidence type="ECO:0000313" key="2">
    <source>
        <dbReference type="EMBL" id="CAG7786371.1"/>
    </source>
</evidence>
<comment type="caution">
    <text evidence="2">The sequence shown here is derived from an EMBL/GenBank/DDBJ whole genome shotgun (WGS) entry which is preliminary data.</text>
</comment>
<gene>
    <name evidence="2" type="ORF">AFUS01_LOCUS24943</name>
</gene>
<evidence type="ECO:0000256" key="1">
    <source>
        <dbReference type="SAM" id="Phobius"/>
    </source>
</evidence>
<keyword evidence="3" id="KW-1185">Reference proteome</keyword>
<protein>
    <submittedName>
        <fullName evidence="2">Uncharacterized protein</fullName>
    </submittedName>
</protein>
<feature type="non-terminal residue" evidence="2">
    <location>
        <position position="1"/>
    </location>
</feature>
<feature type="transmembrane region" description="Helical" evidence="1">
    <location>
        <begin position="21"/>
        <end position="42"/>
    </location>
</feature>
<keyword evidence="1" id="KW-0472">Membrane</keyword>
<name>A0A8J2P3B1_9HEXA</name>
<reference evidence="2" key="1">
    <citation type="submission" date="2021-06" db="EMBL/GenBank/DDBJ databases">
        <authorList>
            <person name="Hodson N. C."/>
            <person name="Mongue J. A."/>
            <person name="Jaron S. K."/>
        </authorList>
    </citation>
    <scope>NUCLEOTIDE SEQUENCE</scope>
</reference>
<dbReference type="Proteomes" id="UP000708208">
    <property type="component" value="Unassembled WGS sequence"/>
</dbReference>
<sequence>MYQKLGDKSTCCCGAAVCTKVIAWIDIILSASGFIATVVTLSKYI</sequence>
<keyword evidence="1" id="KW-1133">Transmembrane helix</keyword>
<dbReference type="AlphaFoldDB" id="A0A8J2P3B1"/>